<accession>A0A0B3Y3R6</accession>
<keyword evidence="1" id="KW-0805">Transcription regulation</keyword>
<feature type="domain" description="IclR-ED" evidence="7">
    <location>
        <begin position="58"/>
        <end position="238"/>
    </location>
</feature>
<dbReference type="OrthoDB" id="9807558at2"/>
<gene>
    <name evidence="8" type="ORF">RJ41_13155</name>
</gene>
<evidence type="ECO:0000256" key="5">
    <source>
        <dbReference type="ARBA" id="ARBA00042627"/>
    </source>
</evidence>
<evidence type="ECO:0000259" key="7">
    <source>
        <dbReference type="PROSITE" id="PS51078"/>
    </source>
</evidence>
<dbReference type="AlphaFoldDB" id="A0A0B3Y3R6"/>
<dbReference type="InterPro" id="IPR050707">
    <property type="entry name" value="HTH_MetabolicPath_Reg"/>
</dbReference>
<keyword evidence="2" id="KW-0238">DNA-binding</keyword>
<dbReference type="Proteomes" id="UP000031197">
    <property type="component" value="Unassembled WGS sequence"/>
</dbReference>
<keyword evidence="3" id="KW-0804">Transcription</keyword>
<reference evidence="8 9" key="1">
    <citation type="submission" date="2014-12" db="EMBL/GenBank/DDBJ databases">
        <title>Genome sequencing of Alteromonas marina AD001.</title>
        <authorList>
            <person name="Adrian T.G.S."/>
            <person name="Chan K.G."/>
        </authorList>
    </citation>
    <scope>NUCLEOTIDE SEQUENCE [LARGE SCALE GENOMIC DNA]</scope>
    <source>
        <strain evidence="8 9">AD001</strain>
    </source>
</reference>
<dbReference type="InterPro" id="IPR036388">
    <property type="entry name" value="WH-like_DNA-bd_sf"/>
</dbReference>
<evidence type="ECO:0000256" key="3">
    <source>
        <dbReference type="ARBA" id="ARBA00023163"/>
    </source>
</evidence>
<proteinExistence type="predicted"/>
<evidence type="ECO:0000313" key="9">
    <source>
        <dbReference type="Proteomes" id="UP000031197"/>
    </source>
</evidence>
<evidence type="ECO:0000256" key="1">
    <source>
        <dbReference type="ARBA" id="ARBA00023015"/>
    </source>
</evidence>
<dbReference type="Pfam" id="PF09339">
    <property type="entry name" value="HTH_IclR"/>
    <property type="match status" value="1"/>
</dbReference>
<keyword evidence="9" id="KW-1185">Reference proteome</keyword>
<dbReference type="SUPFAM" id="SSF55781">
    <property type="entry name" value="GAF domain-like"/>
    <property type="match status" value="1"/>
</dbReference>
<evidence type="ECO:0000313" key="8">
    <source>
        <dbReference type="EMBL" id="KHT50724.1"/>
    </source>
</evidence>
<evidence type="ECO:0000256" key="4">
    <source>
        <dbReference type="ARBA" id="ARBA00040379"/>
    </source>
</evidence>
<dbReference type="GO" id="GO:0003700">
    <property type="term" value="F:DNA-binding transcription factor activity"/>
    <property type="evidence" value="ECO:0007669"/>
    <property type="project" value="TreeGrafter"/>
</dbReference>
<dbReference type="GO" id="GO:0045892">
    <property type="term" value="P:negative regulation of DNA-templated transcription"/>
    <property type="evidence" value="ECO:0007669"/>
    <property type="project" value="TreeGrafter"/>
</dbReference>
<dbReference type="InterPro" id="IPR029016">
    <property type="entry name" value="GAF-like_dom_sf"/>
</dbReference>
<comment type="caution">
    <text evidence="8">The sequence shown here is derived from an EMBL/GenBank/DDBJ whole genome shotgun (WGS) entry which is preliminary data.</text>
</comment>
<dbReference type="SUPFAM" id="SSF46785">
    <property type="entry name" value="Winged helix' DNA-binding domain"/>
    <property type="match status" value="1"/>
</dbReference>
<name>A0A0B3Y3R6_9ALTE</name>
<dbReference type="GO" id="GO:0003677">
    <property type="term" value="F:DNA binding"/>
    <property type="evidence" value="ECO:0007669"/>
    <property type="project" value="UniProtKB-KW"/>
</dbReference>
<dbReference type="SMART" id="SM00346">
    <property type="entry name" value="HTH_ICLR"/>
    <property type="match status" value="1"/>
</dbReference>
<sequence length="238" mass="26592">MQALQLCQAIAESRSGLSASEIESALNLPRTSVFRLLRTLTSERVVEKRGTKYFYGTRIYEISAANSRSRYVQRIVAPELSKIIAPTNASAIICTLGDYCAFVIDVLDARDKQITTIRPGTKLPLFESAAGHVMLAYHPKYQNMDDSNHPAYFDEHQAAKLRATTCTRGFAVSHYLPRNVTLVAVPVFMRDGELVSILAIELDGVIHDFKILQAWSTKLKDIARLPTISAQPFEQDMQ</sequence>
<dbReference type="Gene3D" id="1.10.10.10">
    <property type="entry name" value="Winged helix-like DNA-binding domain superfamily/Winged helix DNA-binding domain"/>
    <property type="match status" value="1"/>
</dbReference>
<dbReference type="InterPro" id="IPR005471">
    <property type="entry name" value="Tscrpt_reg_IclR_N"/>
</dbReference>
<evidence type="ECO:0000256" key="2">
    <source>
        <dbReference type="ARBA" id="ARBA00023125"/>
    </source>
</evidence>
<dbReference type="EMBL" id="JWLW01000023">
    <property type="protein sequence ID" value="KHT50724.1"/>
    <property type="molecule type" value="Genomic_DNA"/>
</dbReference>
<dbReference type="PANTHER" id="PTHR30136">
    <property type="entry name" value="HELIX-TURN-HELIX TRANSCRIPTIONAL REGULATOR, ICLR FAMILY"/>
    <property type="match status" value="1"/>
</dbReference>
<dbReference type="InterPro" id="IPR036390">
    <property type="entry name" value="WH_DNA-bd_sf"/>
</dbReference>
<dbReference type="PROSITE" id="PS51077">
    <property type="entry name" value="HTH_ICLR"/>
    <property type="match status" value="1"/>
</dbReference>
<dbReference type="Gene3D" id="3.30.450.40">
    <property type="match status" value="1"/>
</dbReference>
<feature type="domain" description="HTH iclR-type" evidence="6">
    <location>
        <begin position="1"/>
        <end position="57"/>
    </location>
</feature>
<organism evidence="8 9">
    <name type="scientific">Alteromonas marina</name>
    <dbReference type="NCBI Taxonomy" id="203795"/>
    <lineage>
        <taxon>Bacteria</taxon>
        <taxon>Pseudomonadati</taxon>
        <taxon>Pseudomonadota</taxon>
        <taxon>Gammaproteobacteria</taxon>
        <taxon>Alteromonadales</taxon>
        <taxon>Alteromonadaceae</taxon>
        <taxon>Alteromonas/Salinimonas group</taxon>
        <taxon>Alteromonas</taxon>
    </lineage>
</organism>
<dbReference type="PROSITE" id="PS51078">
    <property type="entry name" value="ICLR_ED"/>
    <property type="match status" value="1"/>
</dbReference>
<dbReference type="PANTHER" id="PTHR30136:SF24">
    <property type="entry name" value="HTH-TYPE TRANSCRIPTIONAL REPRESSOR ALLR"/>
    <property type="match status" value="1"/>
</dbReference>
<dbReference type="InterPro" id="IPR014757">
    <property type="entry name" value="Tscrpt_reg_IclR_C"/>
</dbReference>
<protein>
    <recommendedName>
        <fullName evidence="4">HTH-type transcriptional repressor AllR</fullName>
    </recommendedName>
    <alternativeName>
        <fullName evidence="5">Negative regulator of allantoin and glyoxylate utilization operons</fullName>
    </alternativeName>
</protein>
<evidence type="ECO:0000259" key="6">
    <source>
        <dbReference type="PROSITE" id="PS51077"/>
    </source>
</evidence>